<dbReference type="InterPro" id="IPR046150">
    <property type="entry name" value="DUF6152"/>
</dbReference>
<comment type="caution">
    <text evidence="2">The sequence shown here is derived from an EMBL/GenBank/DDBJ whole genome shotgun (WGS) entry which is preliminary data.</text>
</comment>
<dbReference type="RefSeq" id="WP_009540798.1">
    <property type="nucleotide sequence ID" value="NZ_ANHY01000010.1"/>
</dbReference>
<gene>
    <name evidence="2" type="ORF">C882_0138</name>
</gene>
<keyword evidence="1" id="KW-0732">Signal</keyword>
<evidence type="ECO:0000313" key="2">
    <source>
        <dbReference type="EMBL" id="EKV30057.1"/>
    </source>
</evidence>
<name>K9GXR8_9PROT</name>
<evidence type="ECO:0000256" key="1">
    <source>
        <dbReference type="SAM" id="SignalP"/>
    </source>
</evidence>
<proteinExistence type="predicted"/>
<evidence type="ECO:0000313" key="3">
    <source>
        <dbReference type="Proteomes" id="UP000009881"/>
    </source>
</evidence>
<organism evidence="2 3">
    <name type="scientific">Caenispirillum salinarum AK4</name>
    <dbReference type="NCBI Taxonomy" id="1238182"/>
    <lineage>
        <taxon>Bacteria</taxon>
        <taxon>Pseudomonadati</taxon>
        <taxon>Pseudomonadota</taxon>
        <taxon>Alphaproteobacteria</taxon>
        <taxon>Rhodospirillales</taxon>
        <taxon>Novispirillaceae</taxon>
        <taxon>Caenispirillum</taxon>
    </lineage>
</organism>
<feature type="signal peptide" evidence="1">
    <location>
        <begin position="1"/>
        <end position="23"/>
    </location>
</feature>
<accession>K9GXR8</accession>
<protein>
    <recommendedName>
        <fullName evidence="4">DUF5666 domain-containing protein</fullName>
    </recommendedName>
</protein>
<keyword evidence="3" id="KW-1185">Reference proteome</keyword>
<dbReference type="OrthoDB" id="512581at2"/>
<dbReference type="Proteomes" id="UP000009881">
    <property type="component" value="Unassembled WGS sequence"/>
</dbReference>
<dbReference type="eggNOG" id="ENOG5031PVK">
    <property type="taxonomic scope" value="Bacteria"/>
</dbReference>
<dbReference type="EMBL" id="ANHY01000010">
    <property type="protein sequence ID" value="EKV30057.1"/>
    <property type="molecule type" value="Genomic_DNA"/>
</dbReference>
<sequence length="122" mass="13146">MRLARTLLAAAVLAAAMPAAATAHHGWRWTEGENTRLTGTITAVKLGNPHGEVTLDVAGTAWLVEVGQPWRNDRAGLTPEKLVEGVEMTVIGETAADADRKVIKAERVIIDGTEHVLYPERD</sequence>
<dbReference type="STRING" id="1238182.C882_0138"/>
<evidence type="ECO:0008006" key="4">
    <source>
        <dbReference type="Google" id="ProtNLM"/>
    </source>
</evidence>
<feature type="chain" id="PRO_5003929693" description="DUF5666 domain-containing protein" evidence="1">
    <location>
        <begin position="24"/>
        <end position="122"/>
    </location>
</feature>
<dbReference type="Pfam" id="PF19649">
    <property type="entry name" value="DUF6152"/>
    <property type="match status" value="1"/>
</dbReference>
<reference evidence="2 3" key="1">
    <citation type="journal article" date="2013" name="Genome Announc.">
        <title>Draft Genome Sequence of an Alphaproteobacterium, Caenispirillum salinarum AK4(T), Isolated from a Solar Saltern.</title>
        <authorList>
            <person name="Khatri I."/>
            <person name="Singh A."/>
            <person name="Korpole S."/>
            <person name="Pinnaka A.K."/>
            <person name="Subramanian S."/>
        </authorList>
    </citation>
    <scope>NUCLEOTIDE SEQUENCE [LARGE SCALE GENOMIC DNA]</scope>
    <source>
        <strain evidence="2 3">AK4</strain>
    </source>
</reference>
<dbReference type="AlphaFoldDB" id="K9GXR8"/>